<dbReference type="RefSeq" id="XP_020639538.2">
    <property type="nucleotide sequence ID" value="XM_020783879.2"/>
</dbReference>
<sequence>MALAELAARLNCAEYKNWVKAGHSLVLLRAALERFAGEQVEAFHRQLVARDAARLSPPGRRCSGRCAPRGKQFQPACSLCKEWKKEILNHHTHRTGEVNWGNCRPWLWPSNPWELAKAYMPRGKADSCGPDKCDASALLNLFSFCDHFSNIDQKKVREVIKCRNELMHSSDMKISSSWLKKFGNHVQNLLTEFQHVPEAKTAGARIEKLLSSDWAVHVPGEDQLDGLEGEMSQSQIGEIESELIKEKLHEIRFCMEEQETVSEEDLHRIQAIRDFLKDNDDLQRNLQAEMQNLEDLVQEFYNQNKLVEKTVKMSCEQEKGEDGPSGKKKRMV</sequence>
<evidence type="ECO:0000256" key="1">
    <source>
        <dbReference type="SAM" id="Coils"/>
    </source>
</evidence>
<proteinExistence type="predicted"/>
<dbReference type="PANTHER" id="PTHR35083:SF1">
    <property type="entry name" value="RGD1565685 PROTEIN"/>
    <property type="match status" value="1"/>
</dbReference>
<evidence type="ECO:0000313" key="2">
    <source>
        <dbReference type="Proteomes" id="UP001652642"/>
    </source>
</evidence>
<protein>
    <submittedName>
        <fullName evidence="3">Uncharacterized protein CXorf38 homolog isoform X1</fullName>
    </submittedName>
</protein>
<evidence type="ECO:0000313" key="3">
    <source>
        <dbReference type="RefSeq" id="XP_020639538.2"/>
    </source>
</evidence>
<dbReference type="InterPro" id="IPR027897">
    <property type="entry name" value="DUF4559"/>
</dbReference>
<dbReference type="GeneID" id="110074049"/>
<dbReference type="InParanoid" id="A0A6J0SWV9"/>
<dbReference type="OrthoDB" id="9934809at2759"/>
<dbReference type="PANTHER" id="PTHR35083">
    <property type="entry name" value="RGD1565685 PROTEIN"/>
    <property type="match status" value="1"/>
</dbReference>
<feature type="coiled-coil region" evidence="1">
    <location>
        <begin position="272"/>
        <end position="310"/>
    </location>
</feature>
<name>A0A6J0SWV9_9SAUR</name>
<dbReference type="KEGG" id="pvt:110074049"/>
<keyword evidence="1" id="KW-0175">Coiled coil</keyword>
<dbReference type="Proteomes" id="UP001652642">
    <property type="component" value="Chromosome 3"/>
</dbReference>
<keyword evidence="2" id="KW-1185">Reference proteome</keyword>
<organism evidence="2 3">
    <name type="scientific">Pogona vitticeps</name>
    <name type="common">central bearded dragon</name>
    <dbReference type="NCBI Taxonomy" id="103695"/>
    <lineage>
        <taxon>Eukaryota</taxon>
        <taxon>Metazoa</taxon>
        <taxon>Chordata</taxon>
        <taxon>Craniata</taxon>
        <taxon>Vertebrata</taxon>
        <taxon>Euteleostomi</taxon>
        <taxon>Lepidosauria</taxon>
        <taxon>Squamata</taxon>
        <taxon>Bifurcata</taxon>
        <taxon>Unidentata</taxon>
        <taxon>Episquamata</taxon>
        <taxon>Toxicofera</taxon>
        <taxon>Iguania</taxon>
        <taxon>Acrodonta</taxon>
        <taxon>Agamidae</taxon>
        <taxon>Amphibolurinae</taxon>
        <taxon>Pogona</taxon>
    </lineage>
</organism>
<dbReference type="Pfam" id="PF15112">
    <property type="entry name" value="DUF4559"/>
    <property type="match status" value="1"/>
</dbReference>
<reference evidence="3" key="1">
    <citation type="submission" date="2025-08" db="UniProtKB">
        <authorList>
            <consortium name="RefSeq"/>
        </authorList>
    </citation>
    <scope>IDENTIFICATION</scope>
</reference>
<accession>A0A6J0SWV9</accession>
<dbReference type="CTD" id="128653279"/>
<gene>
    <name evidence="3" type="primary">C3HXorf38</name>
</gene>